<comment type="similarity">
    <text evidence="1">Belongs to the peptidase S46 family.</text>
</comment>
<dbReference type="GO" id="GO:0070009">
    <property type="term" value="F:serine-type aminopeptidase activity"/>
    <property type="evidence" value="ECO:0007669"/>
    <property type="project" value="InterPro"/>
</dbReference>
<dbReference type="EMBL" id="RWHZ01000003">
    <property type="protein sequence ID" value="TSE50260.1"/>
    <property type="molecule type" value="Genomic_DNA"/>
</dbReference>
<keyword evidence="4 7" id="KW-0732">Signal</keyword>
<feature type="signal peptide" evidence="7">
    <location>
        <begin position="1"/>
        <end position="19"/>
    </location>
</feature>
<evidence type="ECO:0000256" key="5">
    <source>
        <dbReference type="ARBA" id="ARBA00022801"/>
    </source>
</evidence>
<keyword evidence="3" id="KW-0645">Protease</keyword>
<dbReference type="PANTHER" id="PTHR38469:SF1">
    <property type="entry name" value="PERIPLASMIC PEPTIDASE SUBFAMILY S1B"/>
    <property type="match status" value="1"/>
</dbReference>
<dbReference type="GO" id="GO:0043171">
    <property type="term" value="P:peptide catabolic process"/>
    <property type="evidence" value="ECO:0007669"/>
    <property type="project" value="UniProtKB-ARBA"/>
</dbReference>
<gene>
    <name evidence="8" type="ORF">EH214_00547</name>
</gene>
<dbReference type="InterPro" id="IPR009003">
    <property type="entry name" value="Peptidase_S1_PA"/>
</dbReference>
<protein>
    <submittedName>
        <fullName evidence="8">Peptidase S46</fullName>
    </submittedName>
</protein>
<dbReference type="AlphaFoldDB" id="A0A663A652"/>
<dbReference type="GO" id="GO:0006508">
    <property type="term" value="P:proteolysis"/>
    <property type="evidence" value="ECO:0007669"/>
    <property type="project" value="UniProtKB-KW"/>
</dbReference>
<feature type="chain" id="PRO_5024977062" evidence="7">
    <location>
        <begin position="20"/>
        <end position="136"/>
    </location>
</feature>
<keyword evidence="5" id="KW-0378">Hydrolase</keyword>
<reference evidence="8 9" key="1">
    <citation type="journal article" date="2019" name="Nat. Commun.">
        <title>Gram positive-like bacteriocins with broad spectrum anti-Bacteroidales activity encoded on mobile elements of the human gut microbiota.</title>
        <authorList>
            <person name="Bechon N."/>
            <person name="Coyne M.J.Jr."/>
            <person name="Laclare-Mceneany V."/>
            <person name="Chatzidaki-Livanis M."/>
            <person name="Ghigo J.-M."/>
            <person name="Comstock L.E."/>
        </authorList>
    </citation>
    <scope>NUCLEOTIDE SEQUENCE [LARGE SCALE GENOMIC DNA]</scope>
    <source>
        <strain evidence="8 9">CL01T12C17</strain>
    </source>
</reference>
<evidence type="ECO:0000256" key="6">
    <source>
        <dbReference type="ARBA" id="ARBA00022825"/>
    </source>
</evidence>
<dbReference type="PANTHER" id="PTHR38469">
    <property type="entry name" value="PERIPLASMIC PEPTIDASE SUBFAMILY S1B"/>
    <property type="match status" value="1"/>
</dbReference>
<dbReference type="SUPFAM" id="SSF50494">
    <property type="entry name" value="Trypsin-like serine proteases"/>
    <property type="match status" value="1"/>
</dbReference>
<dbReference type="GO" id="GO:0008239">
    <property type="term" value="F:dipeptidyl-peptidase activity"/>
    <property type="evidence" value="ECO:0007669"/>
    <property type="project" value="InterPro"/>
</dbReference>
<evidence type="ECO:0000256" key="7">
    <source>
        <dbReference type="SAM" id="SignalP"/>
    </source>
</evidence>
<comment type="caution">
    <text evidence="8">The sequence shown here is derived from an EMBL/GenBank/DDBJ whole genome shotgun (WGS) entry which is preliminary data.</text>
</comment>
<evidence type="ECO:0000256" key="2">
    <source>
        <dbReference type="ARBA" id="ARBA00022438"/>
    </source>
</evidence>
<evidence type="ECO:0000313" key="9">
    <source>
        <dbReference type="Proteomes" id="UP000408523"/>
    </source>
</evidence>
<dbReference type="Pfam" id="PF10459">
    <property type="entry name" value="Peptidase_S46"/>
    <property type="match status" value="1"/>
</dbReference>
<name>A0A663A652_PHOVU</name>
<dbReference type="Proteomes" id="UP000408523">
    <property type="component" value="Unassembled WGS sequence"/>
</dbReference>
<sequence precursor="true">MKKILLLSLFTFTTLAGHADEGMWMLTDLKEQNAATMYDMGLDISIDKVYCPDSISLKDAVVHFGGGCTGEIISAESLVLTNHHCGYSYIQQHSSVEHDYLTDGFWAMSRKEELPCKGLTVTFIDRILDVTPYVKE</sequence>
<dbReference type="InterPro" id="IPR019500">
    <property type="entry name" value="Pep_S46"/>
</dbReference>
<evidence type="ECO:0000313" key="8">
    <source>
        <dbReference type="EMBL" id="TSE50260.1"/>
    </source>
</evidence>
<organism evidence="8 9">
    <name type="scientific">Phocaeicola vulgatus</name>
    <name type="common">Bacteroides vulgatus</name>
    <dbReference type="NCBI Taxonomy" id="821"/>
    <lineage>
        <taxon>Bacteria</taxon>
        <taxon>Pseudomonadati</taxon>
        <taxon>Bacteroidota</taxon>
        <taxon>Bacteroidia</taxon>
        <taxon>Bacteroidales</taxon>
        <taxon>Bacteroidaceae</taxon>
        <taxon>Phocaeicola</taxon>
    </lineage>
</organism>
<evidence type="ECO:0000256" key="4">
    <source>
        <dbReference type="ARBA" id="ARBA00022729"/>
    </source>
</evidence>
<proteinExistence type="inferred from homology"/>
<accession>A0A663A652</accession>
<evidence type="ECO:0000256" key="1">
    <source>
        <dbReference type="ARBA" id="ARBA00010491"/>
    </source>
</evidence>
<keyword evidence="6" id="KW-0720">Serine protease</keyword>
<evidence type="ECO:0000256" key="3">
    <source>
        <dbReference type="ARBA" id="ARBA00022670"/>
    </source>
</evidence>
<keyword evidence="2" id="KW-0031">Aminopeptidase</keyword>